<feature type="compositionally biased region" description="Acidic residues" evidence="2">
    <location>
        <begin position="107"/>
        <end position="125"/>
    </location>
</feature>
<dbReference type="Gene3D" id="3.30.160.60">
    <property type="entry name" value="Classic Zinc Finger"/>
    <property type="match status" value="1"/>
</dbReference>
<keyword evidence="1" id="KW-0862">Zinc</keyword>
<sequence>MFVVNATKIENGTTRLTVVPHICGICKKAFLQEKALLEHFKTHADGDNATVTLSSTEIEKEVLKTKSHRNKHLKTHGLVNVNDVNTEKSMLSDIGCNEESEKSEIKVEDDEWMDEESEIISEEDE</sequence>
<dbReference type="InterPro" id="IPR013087">
    <property type="entry name" value="Znf_C2H2_type"/>
</dbReference>
<dbReference type="EMBL" id="BPLQ01015448">
    <property type="protein sequence ID" value="GIY88100.1"/>
    <property type="molecule type" value="Genomic_DNA"/>
</dbReference>
<comment type="caution">
    <text evidence="4">The sequence shown here is derived from an EMBL/GenBank/DDBJ whole genome shotgun (WGS) entry which is preliminary data.</text>
</comment>
<keyword evidence="5" id="KW-1185">Reference proteome</keyword>
<evidence type="ECO:0000256" key="2">
    <source>
        <dbReference type="SAM" id="MobiDB-lite"/>
    </source>
</evidence>
<dbReference type="SUPFAM" id="SSF57667">
    <property type="entry name" value="beta-beta-alpha zinc fingers"/>
    <property type="match status" value="1"/>
</dbReference>
<dbReference type="Proteomes" id="UP001054837">
    <property type="component" value="Unassembled WGS sequence"/>
</dbReference>
<reference evidence="4 5" key="1">
    <citation type="submission" date="2021-06" db="EMBL/GenBank/DDBJ databases">
        <title>Caerostris darwini draft genome.</title>
        <authorList>
            <person name="Kono N."/>
            <person name="Arakawa K."/>
        </authorList>
    </citation>
    <scope>NUCLEOTIDE SEQUENCE [LARGE SCALE GENOMIC DNA]</scope>
</reference>
<keyword evidence="1" id="KW-0479">Metal-binding</keyword>
<dbReference type="InterPro" id="IPR036236">
    <property type="entry name" value="Znf_C2H2_sf"/>
</dbReference>
<evidence type="ECO:0000259" key="3">
    <source>
        <dbReference type="PROSITE" id="PS50157"/>
    </source>
</evidence>
<feature type="region of interest" description="Disordered" evidence="2">
    <location>
        <begin position="95"/>
        <end position="125"/>
    </location>
</feature>
<feature type="domain" description="C2H2-type" evidence="3">
    <location>
        <begin position="21"/>
        <end position="48"/>
    </location>
</feature>
<name>A0AAV4X1P3_9ARAC</name>
<evidence type="ECO:0000313" key="4">
    <source>
        <dbReference type="EMBL" id="GIY88100.1"/>
    </source>
</evidence>
<accession>A0AAV4X1P3</accession>
<proteinExistence type="predicted"/>
<keyword evidence="1" id="KW-0863">Zinc-finger</keyword>
<organism evidence="4 5">
    <name type="scientific">Caerostris darwini</name>
    <dbReference type="NCBI Taxonomy" id="1538125"/>
    <lineage>
        <taxon>Eukaryota</taxon>
        <taxon>Metazoa</taxon>
        <taxon>Ecdysozoa</taxon>
        <taxon>Arthropoda</taxon>
        <taxon>Chelicerata</taxon>
        <taxon>Arachnida</taxon>
        <taxon>Araneae</taxon>
        <taxon>Araneomorphae</taxon>
        <taxon>Entelegynae</taxon>
        <taxon>Araneoidea</taxon>
        <taxon>Araneidae</taxon>
        <taxon>Caerostris</taxon>
    </lineage>
</organism>
<dbReference type="GO" id="GO:0008270">
    <property type="term" value="F:zinc ion binding"/>
    <property type="evidence" value="ECO:0007669"/>
    <property type="project" value="UniProtKB-KW"/>
</dbReference>
<dbReference type="AlphaFoldDB" id="A0AAV4X1P3"/>
<evidence type="ECO:0000313" key="5">
    <source>
        <dbReference type="Proteomes" id="UP001054837"/>
    </source>
</evidence>
<dbReference type="PROSITE" id="PS00028">
    <property type="entry name" value="ZINC_FINGER_C2H2_1"/>
    <property type="match status" value="1"/>
</dbReference>
<gene>
    <name evidence="4" type="ORF">CDAR_83921</name>
</gene>
<protein>
    <recommendedName>
        <fullName evidence="3">C2H2-type domain-containing protein</fullName>
    </recommendedName>
</protein>
<dbReference type="PROSITE" id="PS50157">
    <property type="entry name" value="ZINC_FINGER_C2H2_2"/>
    <property type="match status" value="1"/>
</dbReference>
<evidence type="ECO:0000256" key="1">
    <source>
        <dbReference type="PROSITE-ProRule" id="PRU00042"/>
    </source>
</evidence>